<dbReference type="Gene3D" id="1.20.120.1760">
    <property type="match status" value="1"/>
</dbReference>
<evidence type="ECO:0000256" key="3">
    <source>
        <dbReference type="SAM" id="Phobius"/>
    </source>
</evidence>
<feature type="transmembrane region" description="Helical" evidence="3">
    <location>
        <begin position="141"/>
        <end position="164"/>
    </location>
</feature>
<dbReference type="InterPro" id="IPR048254">
    <property type="entry name" value="CDP_ALCOHOL_P_TRANSF_CS"/>
</dbReference>
<sequence length="248" mass="26992">MASAASHREIVDLLRSKQKTSKGASAYARYLNRPAGRHLAALAYKLKMTPNGVTALSALCSFSGIALIALAPATWTVSMIVVVLLVLGYALDSADGQLARLRGGGSFAGEWLDHVVDAFKMASIHLAVLVAWYRGYAQHEVWLLVPLFYQLLAVVLFFAIILTDQMRRAHRGSTSMRLAGEGSSSFIYSLAVMPTEYGVLAVVFLLWAVPPAFTAVYASLFVVNVCFLVLALPRWYREVRSYGATGKA</sequence>
<dbReference type="InterPro" id="IPR043130">
    <property type="entry name" value="CDP-OH_PTrfase_TM_dom"/>
</dbReference>
<dbReference type="EMBL" id="CP148033">
    <property type="protein sequence ID" value="WXK91928.1"/>
    <property type="molecule type" value="Genomic_DNA"/>
</dbReference>
<keyword evidence="3" id="KW-0812">Transmembrane</keyword>
<keyword evidence="5" id="KW-1185">Reference proteome</keyword>
<accession>A0ABZ2R5C2</accession>
<dbReference type="Pfam" id="PF01066">
    <property type="entry name" value="CDP-OH_P_transf"/>
    <property type="match status" value="1"/>
</dbReference>
<evidence type="ECO:0000313" key="4">
    <source>
        <dbReference type="EMBL" id="WXK91928.1"/>
    </source>
</evidence>
<dbReference type="PROSITE" id="PS00379">
    <property type="entry name" value="CDP_ALCOHOL_P_TRANSF"/>
    <property type="match status" value="1"/>
</dbReference>
<dbReference type="RefSeq" id="WP_406633238.1">
    <property type="nucleotide sequence ID" value="NZ_CP148033.1"/>
</dbReference>
<keyword evidence="3" id="KW-0472">Membrane</keyword>
<feature type="transmembrane region" description="Helical" evidence="3">
    <location>
        <begin position="215"/>
        <end position="232"/>
    </location>
</feature>
<protein>
    <submittedName>
        <fullName evidence="4">CDP-alcohol phosphatidyltransferase family protein</fullName>
    </submittedName>
</protein>
<evidence type="ECO:0000256" key="2">
    <source>
        <dbReference type="RuleBase" id="RU003750"/>
    </source>
</evidence>
<gene>
    <name evidence="4" type="ORF">WHH00_12620</name>
</gene>
<organism evidence="4 5">
    <name type="scientific">Pseudarthrobacter quantipunctorum</name>
    <dbReference type="NCBI Taxonomy" id="3128980"/>
    <lineage>
        <taxon>Bacteria</taxon>
        <taxon>Bacillati</taxon>
        <taxon>Actinomycetota</taxon>
        <taxon>Actinomycetes</taxon>
        <taxon>Micrococcales</taxon>
        <taxon>Micrococcaceae</taxon>
        <taxon>Pseudarthrobacter</taxon>
    </lineage>
</organism>
<evidence type="ECO:0000313" key="5">
    <source>
        <dbReference type="Proteomes" id="UP001623384"/>
    </source>
</evidence>
<keyword evidence="3" id="KW-1133">Transmembrane helix</keyword>
<proteinExistence type="inferred from homology"/>
<keyword evidence="1 2" id="KW-0808">Transferase</keyword>
<dbReference type="Proteomes" id="UP001623384">
    <property type="component" value="Chromosome"/>
</dbReference>
<dbReference type="InterPro" id="IPR000462">
    <property type="entry name" value="CDP-OH_P_trans"/>
</dbReference>
<name>A0ABZ2R5C2_9MICC</name>
<comment type="similarity">
    <text evidence="2">Belongs to the CDP-alcohol phosphatidyltransferase class-I family.</text>
</comment>
<reference evidence="4 5" key="1">
    <citation type="submission" date="2024-03" db="EMBL/GenBank/DDBJ databases">
        <title>Rhodococcus navarretei sp. nov. and Pseudarthrobacter quantumdoti sp. nov., two new species with the ability to biosynthesize Quantum Dots isolated from soil samples at Union Glacier, Antarctica.</title>
        <authorList>
            <person name="Vargas M."/>
        </authorList>
    </citation>
    <scope>NUCLEOTIDE SEQUENCE [LARGE SCALE GENOMIC DNA]</scope>
    <source>
        <strain evidence="4 5">RC-2-3</strain>
    </source>
</reference>
<evidence type="ECO:0000256" key="1">
    <source>
        <dbReference type="ARBA" id="ARBA00022679"/>
    </source>
</evidence>
<feature type="transmembrane region" description="Helical" evidence="3">
    <location>
        <begin position="185"/>
        <end position="209"/>
    </location>
</feature>